<gene>
    <name evidence="1" type="ORF">GHK45_15520</name>
</gene>
<name>A0A6A7ZTC8_RHIML</name>
<proteinExistence type="predicted"/>
<dbReference type="AlphaFoldDB" id="A0A6A7ZTC8"/>
<dbReference type="EMBL" id="WISP01000113">
    <property type="protein sequence ID" value="MQW05131.1"/>
    <property type="molecule type" value="Genomic_DNA"/>
</dbReference>
<accession>A0A6A7ZTC8</accession>
<sequence>MTDDIAIRVYFRADSGLVADGQRYDLSDFGGFLPAIGDQVLQPGVLQGIDRSQRKSRTVWTVVGRIFNPKDSPNHVCLIVEPGLGTEGDAWI</sequence>
<organism evidence="1">
    <name type="scientific">Rhizobium meliloti</name>
    <name type="common">Ensifer meliloti</name>
    <name type="synonym">Sinorhizobium meliloti</name>
    <dbReference type="NCBI Taxonomy" id="382"/>
    <lineage>
        <taxon>Bacteria</taxon>
        <taxon>Pseudomonadati</taxon>
        <taxon>Pseudomonadota</taxon>
        <taxon>Alphaproteobacteria</taxon>
        <taxon>Hyphomicrobiales</taxon>
        <taxon>Rhizobiaceae</taxon>
        <taxon>Sinorhizobium/Ensifer group</taxon>
        <taxon>Sinorhizobium</taxon>
    </lineage>
</organism>
<evidence type="ECO:0000313" key="1">
    <source>
        <dbReference type="EMBL" id="MQW05131.1"/>
    </source>
</evidence>
<reference evidence="1" key="1">
    <citation type="journal article" date="2013" name="Genome Biol.">
        <title>Comparative genomics of the core and accessory genomes of 48 Sinorhizobium strains comprising five genospecies.</title>
        <authorList>
            <person name="Sugawara M."/>
            <person name="Epstein B."/>
            <person name="Badgley B.D."/>
            <person name="Unno T."/>
            <person name="Xu L."/>
            <person name="Reese J."/>
            <person name="Gyaneshwar P."/>
            <person name="Denny R."/>
            <person name="Mudge J."/>
            <person name="Bharti A.K."/>
            <person name="Farmer A.D."/>
            <person name="May G.D."/>
            <person name="Woodward J.E."/>
            <person name="Medigue C."/>
            <person name="Vallenet D."/>
            <person name="Lajus A."/>
            <person name="Rouy Z."/>
            <person name="Martinez-Vaz B."/>
            <person name="Tiffin P."/>
            <person name="Young N.D."/>
            <person name="Sadowsky M.J."/>
        </authorList>
    </citation>
    <scope>NUCLEOTIDE SEQUENCE</scope>
    <source>
        <strain evidence="1">M30</strain>
    </source>
</reference>
<comment type="caution">
    <text evidence="1">The sequence shown here is derived from an EMBL/GenBank/DDBJ whole genome shotgun (WGS) entry which is preliminary data.</text>
</comment>
<dbReference type="RefSeq" id="WP_153318318.1">
    <property type="nucleotide sequence ID" value="NZ_WISP01000113.1"/>
</dbReference>
<protein>
    <submittedName>
        <fullName evidence="1">Uncharacterized protein</fullName>
    </submittedName>
</protein>